<dbReference type="Pfam" id="PF13855">
    <property type="entry name" value="LRR_8"/>
    <property type="match status" value="1"/>
</dbReference>
<keyword evidence="8" id="KW-1185">Reference proteome</keyword>
<dbReference type="STRING" id="3088.A0A383WHS4"/>
<reference evidence="7 8" key="1">
    <citation type="submission" date="2016-10" db="EMBL/GenBank/DDBJ databases">
        <authorList>
            <person name="Cai Z."/>
        </authorList>
    </citation>
    <scope>NUCLEOTIDE SEQUENCE [LARGE SCALE GENOMIC DNA]</scope>
</reference>
<dbReference type="InterPro" id="IPR003591">
    <property type="entry name" value="Leu-rich_rpt_typical-subtyp"/>
</dbReference>
<evidence type="ECO:0000256" key="2">
    <source>
        <dbReference type="ARBA" id="ARBA00004430"/>
    </source>
</evidence>
<evidence type="ECO:0000313" key="7">
    <source>
        <dbReference type="EMBL" id="SZX77025.1"/>
    </source>
</evidence>
<evidence type="ECO:0000256" key="6">
    <source>
        <dbReference type="ARBA" id="ARBA00023460"/>
    </source>
</evidence>
<dbReference type="SMART" id="SM00365">
    <property type="entry name" value="LRR_SD22"/>
    <property type="match status" value="9"/>
</dbReference>
<protein>
    <recommendedName>
        <fullName evidence="9">Protein phosphatase 1 regulatory subunit 7</fullName>
    </recommendedName>
</protein>
<evidence type="ECO:0000256" key="5">
    <source>
        <dbReference type="ARBA" id="ARBA00023242"/>
    </source>
</evidence>
<evidence type="ECO:0000256" key="1">
    <source>
        <dbReference type="ARBA" id="ARBA00004123"/>
    </source>
</evidence>
<dbReference type="PROSITE" id="PS51450">
    <property type="entry name" value="LRR"/>
    <property type="match status" value="6"/>
</dbReference>
<name>A0A383WHS4_TETOB</name>
<dbReference type="SUPFAM" id="SSF52058">
    <property type="entry name" value="L domain-like"/>
    <property type="match status" value="1"/>
</dbReference>
<proteinExistence type="inferred from homology"/>
<dbReference type="InterPro" id="IPR050576">
    <property type="entry name" value="Cilia_flagella_integrity"/>
</dbReference>
<dbReference type="PANTHER" id="PTHR45973">
    <property type="entry name" value="PROTEIN PHOSPHATASE 1 REGULATORY SUBUNIT SDS22-RELATED"/>
    <property type="match status" value="1"/>
</dbReference>
<dbReference type="AlphaFoldDB" id="A0A383WHS4"/>
<sequence>MADVLDLTNSHLRDLSTVEISPTLTALDLTANRLQTLDPRVVALTGLRALNLRQNIIADAAGVNECCCKGALEDLELRDNLLTEIPTLEGFSQLTRLEFSYNQIRSLAPLSSLTADPAASPPLLELFVAANKVTAIEALGGLSKLTVLELGSNRIRTIEGLGSQACLLELWLGRNRISKIENLGHMTALRRISLQSNRLESMCGIAACSSLVELYLSHNGIWSLDQQLTQLKALRVLDVSNNRISKVEHLQGLSQLEDLWLNDNQMPSLDGIEEALKDQVDSLTTIYLEHNPAAAALDYKQRLLALLPKLQQLDANVLPEREQI</sequence>
<keyword evidence="5" id="KW-0539">Nucleus</keyword>
<organism evidence="7 8">
    <name type="scientific">Tetradesmus obliquus</name>
    <name type="common">Green alga</name>
    <name type="synonym">Acutodesmus obliquus</name>
    <dbReference type="NCBI Taxonomy" id="3088"/>
    <lineage>
        <taxon>Eukaryota</taxon>
        <taxon>Viridiplantae</taxon>
        <taxon>Chlorophyta</taxon>
        <taxon>core chlorophytes</taxon>
        <taxon>Chlorophyceae</taxon>
        <taxon>CS clade</taxon>
        <taxon>Sphaeropleales</taxon>
        <taxon>Scenedesmaceae</taxon>
        <taxon>Tetradesmus</taxon>
    </lineage>
</organism>
<evidence type="ECO:0000313" key="8">
    <source>
        <dbReference type="Proteomes" id="UP000256970"/>
    </source>
</evidence>
<gene>
    <name evidence="7" type="ORF">BQ4739_LOCUS17386</name>
</gene>
<dbReference type="Proteomes" id="UP000256970">
    <property type="component" value="Unassembled WGS sequence"/>
</dbReference>
<accession>A0A383WHS4</accession>
<dbReference type="PANTHER" id="PTHR45973:SF23">
    <property type="entry name" value="PROTEIN PHOSPHATASE 1 REGULATORY SUBUNIT 7"/>
    <property type="match status" value="1"/>
</dbReference>
<evidence type="ECO:0000256" key="3">
    <source>
        <dbReference type="ARBA" id="ARBA00022614"/>
    </source>
</evidence>
<dbReference type="InterPro" id="IPR001611">
    <property type="entry name" value="Leu-rich_rpt"/>
</dbReference>
<dbReference type="InterPro" id="IPR032675">
    <property type="entry name" value="LRR_dom_sf"/>
</dbReference>
<comment type="subcellular location">
    <subcellularLocation>
        <location evidence="2">Cytoplasm</location>
        <location evidence="2">Cytoskeleton</location>
        <location evidence="2">Cilium axoneme</location>
    </subcellularLocation>
    <subcellularLocation>
        <location evidence="1">Nucleus</location>
    </subcellularLocation>
</comment>
<keyword evidence="4" id="KW-0677">Repeat</keyword>
<evidence type="ECO:0008006" key="9">
    <source>
        <dbReference type="Google" id="ProtNLM"/>
    </source>
</evidence>
<dbReference type="SMART" id="SM00369">
    <property type="entry name" value="LRR_TYP"/>
    <property type="match status" value="8"/>
</dbReference>
<dbReference type="Gene3D" id="3.80.10.10">
    <property type="entry name" value="Ribonuclease Inhibitor"/>
    <property type="match status" value="3"/>
</dbReference>
<dbReference type="EMBL" id="FNXT01001272">
    <property type="protein sequence ID" value="SZX77025.1"/>
    <property type="molecule type" value="Genomic_DNA"/>
</dbReference>
<dbReference type="GO" id="GO:0005930">
    <property type="term" value="C:axoneme"/>
    <property type="evidence" value="ECO:0007669"/>
    <property type="project" value="UniProtKB-SubCell"/>
</dbReference>
<dbReference type="FunFam" id="3.80.10.10:FF:000312">
    <property type="entry name" value="Protein phosphatases pp1 regulatory subunit, putative"/>
    <property type="match status" value="1"/>
</dbReference>
<dbReference type="GO" id="GO:0005634">
    <property type="term" value="C:nucleus"/>
    <property type="evidence" value="ECO:0007669"/>
    <property type="project" value="UniProtKB-SubCell"/>
</dbReference>
<evidence type="ECO:0000256" key="4">
    <source>
        <dbReference type="ARBA" id="ARBA00022737"/>
    </source>
</evidence>
<keyword evidence="3" id="KW-0433">Leucine-rich repeat</keyword>
<comment type="similarity">
    <text evidence="6">Belongs to the SDS22 family.</text>
</comment>